<comment type="caution">
    <text evidence="2">The sequence shown here is derived from an EMBL/GenBank/DDBJ whole genome shotgun (WGS) entry which is preliminary data.</text>
</comment>
<feature type="compositionally biased region" description="Basic and acidic residues" evidence="1">
    <location>
        <begin position="80"/>
        <end position="90"/>
    </location>
</feature>
<organism evidence="2 3">
    <name type="scientific">Tilletia caries</name>
    <name type="common">wheat bunt fungus</name>
    <dbReference type="NCBI Taxonomy" id="13290"/>
    <lineage>
        <taxon>Eukaryota</taxon>
        <taxon>Fungi</taxon>
        <taxon>Dikarya</taxon>
        <taxon>Basidiomycota</taxon>
        <taxon>Ustilaginomycotina</taxon>
        <taxon>Exobasidiomycetes</taxon>
        <taxon>Tilletiales</taxon>
        <taxon>Tilletiaceae</taxon>
        <taxon>Tilletia</taxon>
    </lineage>
</organism>
<dbReference type="GO" id="GO:0008168">
    <property type="term" value="F:methyltransferase activity"/>
    <property type="evidence" value="ECO:0007669"/>
    <property type="project" value="InterPro"/>
</dbReference>
<gene>
    <name evidence="2" type="ORF">A4X03_0g8707</name>
</gene>
<evidence type="ECO:0000313" key="3">
    <source>
        <dbReference type="Proteomes" id="UP000077671"/>
    </source>
</evidence>
<dbReference type="GO" id="GO:0032259">
    <property type="term" value="P:methylation"/>
    <property type="evidence" value="ECO:0007669"/>
    <property type="project" value="InterPro"/>
</dbReference>
<feature type="region of interest" description="Disordered" evidence="1">
    <location>
        <begin position="70"/>
        <end position="93"/>
    </location>
</feature>
<dbReference type="Proteomes" id="UP000077671">
    <property type="component" value="Unassembled WGS sequence"/>
</dbReference>
<dbReference type="GO" id="GO:0005634">
    <property type="term" value="C:nucleus"/>
    <property type="evidence" value="ECO:0007669"/>
    <property type="project" value="TreeGrafter"/>
</dbReference>
<reference evidence="2" key="1">
    <citation type="submission" date="2016-04" db="EMBL/GenBank/DDBJ databases">
        <authorList>
            <person name="Nguyen H.D."/>
            <person name="Kesanakurti P."/>
            <person name="Cullis J."/>
            <person name="Levesque C.A."/>
            <person name="Hambleton S."/>
        </authorList>
    </citation>
    <scope>NUCLEOTIDE SEQUENCE</scope>
    <source>
        <strain evidence="2">DAOMC 238032</strain>
    </source>
</reference>
<proteinExistence type="predicted"/>
<protein>
    <submittedName>
        <fullName evidence="2">Uncharacterized protein</fullName>
    </submittedName>
</protein>
<dbReference type="PANTHER" id="PTHR12829">
    <property type="entry name" value="N6-ADENOSINE-METHYLTRANSFERASE"/>
    <property type="match status" value="1"/>
</dbReference>
<dbReference type="PROSITE" id="PS00092">
    <property type="entry name" value="N6_MTASE"/>
    <property type="match status" value="1"/>
</dbReference>
<evidence type="ECO:0000256" key="1">
    <source>
        <dbReference type="SAM" id="MobiDB-lite"/>
    </source>
</evidence>
<reference evidence="2" key="2">
    <citation type="journal article" date="2019" name="IMA Fungus">
        <title>Genome sequencing and comparison of five Tilletia species to identify candidate genes for the detection of regulated species infecting wheat.</title>
        <authorList>
            <person name="Nguyen H.D.T."/>
            <person name="Sultana T."/>
            <person name="Kesanakurti P."/>
            <person name="Hambleton S."/>
        </authorList>
    </citation>
    <scope>NUCLEOTIDE SEQUENCE</scope>
    <source>
        <strain evidence="2">DAOMC 238032</strain>
    </source>
</reference>
<name>A0A177T1H8_9BASI</name>
<sequence length="508" mass="56370">MEHAQPSSNEKQDSILTRFAIEDDSQGPSEARTTLDCVLVDCFASMPGYATSSAYSPILLRPLPTEPWMKAKAPKASSKKNSEGGARGEDTLNQERVLQASRELRQRWEHPRQWHDILPASVEIRPVSDQAEVVRWADLTRAQLRCSSDKNEQLIPGRLQINDDNEEKIIGVDVQVEGEEPGRRVDVLVPKRSAFLLTDLLPKGRDMPIGWTSLQEYVQKQGGVDLLVIDPPYPNHSAERLSGQSTRKRKNREDDTEPAPKNRHEGYETVDLYDLWALKTPVRELLHAGGMRRGTLVAVWVTHSPKAKRFVLDKLFPAWHVCFLQEALWLKVLASSSSPGVTDSILETQRGCEPVYEDGCERKPYEVLLLGRFEGKVDDASGMEQVPFSDFAGKARPKQGSSRRGPVEASSSARNDVGPWFWTDPVEARRMVIASVPIGHSTKPYLAGALANLQPHKMDEPSKCNVVELFARGILPGEGNGVYVGVGNEAIKRNVVGFGVRDNASVSG</sequence>
<dbReference type="EMBL" id="LWDD02002815">
    <property type="protein sequence ID" value="KAE8239088.1"/>
    <property type="molecule type" value="Genomic_DNA"/>
</dbReference>
<feature type="region of interest" description="Disordered" evidence="1">
    <location>
        <begin position="388"/>
        <end position="413"/>
    </location>
</feature>
<dbReference type="PANTHER" id="PTHR12829:SF4">
    <property type="entry name" value="N(6)-ADENINE-SPECIFIC METHYLTRANSFERASE METTL4"/>
    <property type="match status" value="1"/>
</dbReference>
<dbReference type="GO" id="GO:0003676">
    <property type="term" value="F:nucleic acid binding"/>
    <property type="evidence" value="ECO:0007669"/>
    <property type="project" value="InterPro"/>
</dbReference>
<feature type="region of interest" description="Disordered" evidence="1">
    <location>
        <begin position="1"/>
        <end position="30"/>
    </location>
</feature>
<evidence type="ECO:0000313" key="2">
    <source>
        <dbReference type="EMBL" id="KAE8239088.1"/>
    </source>
</evidence>
<feature type="region of interest" description="Disordered" evidence="1">
    <location>
        <begin position="234"/>
        <end position="264"/>
    </location>
</feature>
<dbReference type="InterPro" id="IPR002052">
    <property type="entry name" value="DNA_methylase_N6_adenine_CS"/>
</dbReference>
<accession>A0A177T1H8</accession>
<dbReference type="AlphaFoldDB" id="A0A177T1H8"/>